<proteinExistence type="predicted"/>
<dbReference type="SUPFAM" id="SSF52540">
    <property type="entry name" value="P-loop containing nucleoside triphosphate hydrolases"/>
    <property type="match status" value="1"/>
</dbReference>
<comment type="caution">
    <text evidence="1">The sequence shown here is derived from an EMBL/GenBank/DDBJ whole genome shotgun (WGS) entry which is preliminary data.</text>
</comment>
<gene>
    <name evidence="1" type="ORF">ACFSCT_14130</name>
</gene>
<evidence type="ECO:0000313" key="1">
    <source>
        <dbReference type="EMBL" id="MFD1882857.1"/>
    </source>
</evidence>
<dbReference type="RefSeq" id="WP_379143751.1">
    <property type="nucleotide sequence ID" value="NZ_JBHUEN010000043.1"/>
</dbReference>
<keyword evidence="2" id="KW-1185">Reference proteome</keyword>
<dbReference type="EMBL" id="JBHUEN010000043">
    <property type="protein sequence ID" value="MFD1882857.1"/>
    <property type="molecule type" value="Genomic_DNA"/>
</dbReference>
<organism evidence="1 2">
    <name type="scientific">Paracoccus pacificus</name>
    <dbReference type="NCBI Taxonomy" id="1463598"/>
    <lineage>
        <taxon>Bacteria</taxon>
        <taxon>Pseudomonadati</taxon>
        <taxon>Pseudomonadota</taxon>
        <taxon>Alphaproteobacteria</taxon>
        <taxon>Rhodobacterales</taxon>
        <taxon>Paracoccaceae</taxon>
        <taxon>Paracoccus</taxon>
    </lineage>
</organism>
<reference evidence="2" key="1">
    <citation type="journal article" date="2019" name="Int. J. Syst. Evol. Microbiol.">
        <title>The Global Catalogue of Microorganisms (GCM) 10K type strain sequencing project: providing services to taxonomists for standard genome sequencing and annotation.</title>
        <authorList>
            <consortium name="The Broad Institute Genomics Platform"/>
            <consortium name="The Broad Institute Genome Sequencing Center for Infectious Disease"/>
            <person name="Wu L."/>
            <person name="Ma J."/>
        </authorList>
    </citation>
    <scope>NUCLEOTIDE SEQUENCE [LARGE SCALE GENOMIC DNA]</scope>
    <source>
        <strain evidence="2">CCUG 56029</strain>
    </source>
</reference>
<sequence length="224" mass="24107">MSSPELSLVPMQDAPVAARCNEVFATGGAGWAGFVLAQMASRQVGNGPILWIQDRLSGRETGQPCFLSLSRHALLLELSHPRDVLIAAEEALTCADLGAVVAEVHGNPTALDFTCSRRLAIRAEASGVTLWLIRHAAEAQASAMRDRWRVSPLPSAPHPDDIIAPGDPNWRVELFRSRDKRPGTWAVRHDRAADHLYFSALVSDGALAEAEGAKRAAAHARARG</sequence>
<protein>
    <submittedName>
        <fullName evidence="1">ImuA family protein</fullName>
    </submittedName>
</protein>
<evidence type="ECO:0000313" key="2">
    <source>
        <dbReference type="Proteomes" id="UP001597213"/>
    </source>
</evidence>
<dbReference type="Gene3D" id="3.40.50.300">
    <property type="entry name" value="P-loop containing nucleotide triphosphate hydrolases"/>
    <property type="match status" value="1"/>
</dbReference>
<name>A0ABW4R9S9_9RHOB</name>
<dbReference type="Proteomes" id="UP001597213">
    <property type="component" value="Unassembled WGS sequence"/>
</dbReference>
<accession>A0ABW4R9S9</accession>
<dbReference type="InterPro" id="IPR027417">
    <property type="entry name" value="P-loop_NTPase"/>
</dbReference>